<dbReference type="SUPFAM" id="SSF52172">
    <property type="entry name" value="CheY-like"/>
    <property type="match status" value="1"/>
</dbReference>
<dbReference type="InterPro" id="IPR011006">
    <property type="entry name" value="CheY-like_superfamily"/>
</dbReference>
<evidence type="ECO:0000313" key="8">
    <source>
        <dbReference type="Proteomes" id="UP001493487"/>
    </source>
</evidence>
<dbReference type="PANTHER" id="PTHR43280">
    <property type="entry name" value="ARAC-FAMILY TRANSCRIPTIONAL REGULATOR"/>
    <property type="match status" value="1"/>
</dbReference>
<dbReference type="PROSITE" id="PS01124">
    <property type="entry name" value="HTH_ARAC_FAMILY_2"/>
    <property type="match status" value="1"/>
</dbReference>
<proteinExistence type="predicted"/>
<dbReference type="Proteomes" id="UP001493487">
    <property type="component" value="Unassembled WGS sequence"/>
</dbReference>
<feature type="domain" description="HTH araC/xylS-type" evidence="5">
    <location>
        <begin position="446"/>
        <end position="544"/>
    </location>
</feature>
<evidence type="ECO:0000256" key="2">
    <source>
        <dbReference type="ARBA" id="ARBA00023125"/>
    </source>
</evidence>
<dbReference type="InterPro" id="IPR001789">
    <property type="entry name" value="Sig_transdc_resp-reg_receiver"/>
</dbReference>
<sequence>MYRLLIVDDEPAIVDGLVQHFQELEDIELDVCKAYSAIEALAIVKKTKIDLVISDIRMPGKSGLQLADDVLYYWPACRIILLTGYSEFDYVYSAIQKNVDNYILKTEGMEAIVGAIKAAVSKLDEETRNKDMLELAKRQMAAAEPLLKKQYFEALLLGEKASDIRHSAYFADLAIDMDDERPLLIVVGKADRSARDETYTEKLDLYDSIQDVFARQLHSLFAVEQAVHDHSLLVWFVQPAADTDKFASTDGGTDWRGITTYLKGMLEPVQNICRSVLGVEVSFALCRSEVEWDGIGKEYELLKSALKQHAVFGQPMAVIDLGLPDGLFKPEAAKPAADASQFNKKLGELTRSLEKGDEANADQLAKVLLSEIKNDLAANYLLGMERYYHFLLAFIGQMNDVLPAGLPVMDLPIQWGAAESQFAGLVQTICNQQKAQVEKGENMLVERIHQFIEHNMGGDLSLARIAEAVYFNPSYLSRFYKQLTGRNLSDYMNTAKSEAAQSMLAETQLKVNEVALRLGFESPSYFTAFFRKMTGSTPQEYRDRRSKQNRSM</sequence>
<dbReference type="InterPro" id="IPR020449">
    <property type="entry name" value="Tscrpt_reg_AraC-type_HTH"/>
</dbReference>
<dbReference type="InterPro" id="IPR009057">
    <property type="entry name" value="Homeodomain-like_sf"/>
</dbReference>
<reference evidence="7 8" key="1">
    <citation type="journal article" date="2023" name="Genome Announc.">
        <title>Pan-Genome Analyses of the Genus Cohnella and Proposal of the Novel Species Cohnella silvisoli sp. nov., Isolated from Forest Soil.</title>
        <authorList>
            <person name="Wang C."/>
            <person name="Mao L."/>
            <person name="Bao G."/>
            <person name="Zhu H."/>
        </authorList>
    </citation>
    <scope>NUCLEOTIDE SEQUENCE [LARGE SCALE GENOMIC DNA]</scope>
    <source>
        <strain evidence="7 8">NL03-T5-1</strain>
    </source>
</reference>
<dbReference type="PROSITE" id="PS50110">
    <property type="entry name" value="RESPONSE_REGULATORY"/>
    <property type="match status" value="1"/>
</dbReference>
<dbReference type="PANTHER" id="PTHR43280:SF10">
    <property type="entry name" value="REGULATORY PROTEIN POCR"/>
    <property type="match status" value="1"/>
</dbReference>
<dbReference type="Gene3D" id="1.10.10.60">
    <property type="entry name" value="Homeodomain-like"/>
    <property type="match status" value="2"/>
</dbReference>
<evidence type="ECO:0000259" key="6">
    <source>
        <dbReference type="PROSITE" id="PS50110"/>
    </source>
</evidence>
<dbReference type="RefSeq" id="WP_232188066.1">
    <property type="nucleotide sequence ID" value="NZ_JAIOAP010000015.1"/>
</dbReference>
<accession>A0ABV1KZW8</accession>
<evidence type="ECO:0000256" key="1">
    <source>
        <dbReference type="ARBA" id="ARBA00023015"/>
    </source>
</evidence>
<keyword evidence="2" id="KW-0238">DNA-binding</keyword>
<dbReference type="Pfam" id="PF00072">
    <property type="entry name" value="Response_reg"/>
    <property type="match status" value="1"/>
</dbReference>
<dbReference type="PRINTS" id="PR00032">
    <property type="entry name" value="HTHARAC"/>
</dbReference>
<dbReference type="InterPro" id="IPR018060">
    <property type="entry name" value="HTH_AraC"/>
</dbReference>
<evidence type="ECO:0000313" key="7">
    <source>
        <dbReference type="EMBL" id="MEQ4485629.1"/>
    </source>
</evidence>
<organism evidence="7 8">
    <name type="scientific">Cohnella silvisoli</name>
    <dbReference type="NCBI Taxonomy" id="2873699"/>
    <lineage>
        <taxon>Bacteria</taxon>
        <taxon>Bacillati</taxon>
        <taxon>Bacillota</taxon>
        <taxon>Bacilli</taxon>
        <taxon>Bacillales</taxon>
        <taxon>Paenibacillaceae</taxon>
        <taxon>Cohnella</taxon>
    </lineage>
</organism>
<dbReference type="SUPFAM" id="SSF46689">
    <property type="entry name" value="Homeodomain-like"/>
    <property type="match status" value="2"/>
</dbReference>
<dbReference type="SMART" id="SM00448">
    <property type="entry name" value="REC"/>
    <property type="match status" value="1"/>
</dbReference>
<dbReference type="Pfam" id="PF12833">
    <property type="entry name" value="HTH_18"/>
    <property type="match status" value="1"/>
</dbReference>
<gene>
    <name evidence="7" type="ORF">QJS35_24895</name>
</gene>
<protein>
    <submittedName>
        <fullName evidence="7">Helix-turn-helix domain-containing protein</fullName>
    </submittedName>
</protein>
<name>A0ABV1KZW8_9BACL</name>
<keyword evidence="8" id="KW-1185">Reference proteome</keyword>
<feature type="modified residue" description="4-aspartylphosphate" evidence="4">
    <location>
        <position position="55"/>
    </location>
</feature>
<dbReference type="EMBL" id="JASKHM010000016">
    <property type="protein sequence ID" value="MEQ4485629.1"/>
    <property type="molecule type" value="Genomic_DNA"/>
</dbReference>
<evidence type="ECO:0000256" key="4">
    <source>
        <dbReference type="PROSITE-ProRule" id="PRU00169"/>
    </source>
</evidence>
<keyword evidence="1" id="KW-0805">Transcription regulation</keyword>
<evidence type="ECO:0000259" key="5">
    <source>
        <dbReference type="PROSITE" id="PS01124"/>
    </source>
</evidence>
<dbReference type="CDD" id="cd17536">
    <property type="entry name" value="REC_YesN-like"/>
    <property type="match status" value="1"/>
</dbReference>
<feature type="domain" description="Response regulatory" evidence="6">
    <location>
        <begin position="3"/>
        <end position="120"/>
    </location>
</feature>
<evidence type="ECO:0000256" key="3">
    <source>
        <dbReference type="ARBA" id="ARBA00023163"/>
    </source>
</evidence>
<keyword evidence="4" id="KW-0597">Phosphoprotein</keyword>
<dbReference type="SMART" id="SM00342">
    <property type="entry name" value="HTH_ARAC"/>
    <property type="match status" value="1"/>
</dbReference>
<comment type="caution">
    <text evidence="7">The sequence shown here is derived from an EMBL/GenBank/DDBJ whole genome shotgun (WGS) entry which is preliminary data.</text>
</comment>
<keyword evidence="3" id="KW-0804">Transcription</keyword>
<dbReference type="Gene3D" id="3.40.50.2300">
    <property type="match status" value="1"/>
</dbReference>